<name>A0AA41UDQ3_9HYPH</name>
<sequence length="114" mass="12195">MANSYKIDYLELTSGNLAESSRFFAAAFGWNKIDYGPGYSGVADAGIDVGVAQAEKALNPLLPVIRTQDLEAARAQVVAAGGTITTEPFDFPGGRRFHFREPGGNELAVWIATE</sequence>
<proteinExistence type="predicted"/>
<dbReference type="EMBL" id="JALAZD010000005">
    <property type="protein sequence ID" value="MCI0129552.1"/>
    <property type="molecule type" value="Genomic_DNA"/>
</dbReference>
<dbReference type="PANTHER" id="PTHR33993">
    <property type="entry name" value="GLYOXALASE-RELATED"/>
    <property type="match status" value="1"/>
</dbReference>
<accession>A0AA41UDQ3</accession>
<evidence type="ECO:0000313" key="2">
    <source>
        <dbReference type="EMBL" id="MCI0129552.1"/>
    </source>
</evidence>
<dbReference type="Proteomes" id="UP001156140">
    <property type="component" value="Unassembled WGS sequence"/>
</dbReference>
<keyword evidence="3" id="KW-1185">Reference proteome</keyword>
<comment type="caution">
    <text evidence="2">The sequence shown here is derived from an EMBL/GenBank/DDBJ whole genome shotgun (WGS) entry which is preliminary data.</text>
</comment>
<evidence type="ECO:0000259" key="1">
    <source>
        <dbReference type="PROSITE" id="PS51819"/>
    </source>
</evidence>
<dbReference type="InterPro" id="IPR037523">
    <property type="entry name" value="VOC_core"/>
</dbReference>
<dbReference type="PROSITE" id="PS51819">
    <property type="entry name" value="VOC"/>
    <property type="match status" value="1"/>
</dbReference>
<dbReference type="AlphaFoldDB" id="A0AA41UDQ3"/>
<dbReference type="PANTHER" id="PTHR33993:SF1">
    <property type="entry name" value="GLYOXALASE FAMILY PROTEIN"/>
    <property type="match status" value="1"/>
</dbReference>
<dbReference type="Gene3D" id="3.10.180.10">
    <property type="entry name" value="2,3-Dihydroxybiphenyl 1,2-Dioxygenase, domain 1"/>
    <property type="match status" value="1"/>
</dbReference>
<gene>
    <name evidence="2" type="ORF">ML536_22185</name>
</gene>
<dbReference type="Pfam" id="PF00903">
    <property type="entry name" value="Glyoxalase"/>
    <property type="match status" value="1"/>
</dbReference>
<reference evidence="2" key="1">
    <citation type="submission" date="2022-03" db="EMBL/GenBank/DDBJ databases">
        <title>The complete genome sequence of a Methyloterrigena soli.</title>
        <authorList>
            <person name="Zi Z."/>
        </authorList>
    </citation>
    <scope>NUCLEOTIDE SEQUENCE</scope>
    <source>
        <strain evidence="2">M48</strain>
    </source>
</reference>
<evidence type="ECO:0000313" key="3">
    <source>
        <dbReference type="Proteomes" id="UP001156140"/>
    </source>
</evidence>
<dbReference type="SUPFAM" id="SSF54593">
    <property type="entry name" value="Glyoxalase/Bleomycin resistance protein/Dihydroxybiphenyl dioxygenase"/>
    <property type="match status" value="1"/>
</dbReference>
<dbReference type="InterPro" id="IPR052164">
    <property type="entry name" value="Anthracycline_SecMetBiosynth"/>
</dbReference>
<dbReference type="InterPro" id="IPR004360">
    <property type="entry name" value="Glyas_Fos-R_dOase_dom"/>
</dbReference>
<dbReference type="RefSeq" id="WP_035032180.1">
    <property type="nucleotide sequence ID" value="NZ_JAKETQ010000005.1"/>
</dbReference>
<dbReference type="InterPro" id="IPR029068">
    <property type="entry name" value="Glyas_Bleomycin-R_OHBP_Dase"/>
</dbReference>
<protein>
    <submittedName>
        <fullName evidence="2">VOC family protein</fullName>
    </submittedName>
</protein>
<organism evidence="2 3">
    <name type="scientific">Paradevosia shaoguanensis</name>
    <dbReference type="NCBI Taxonomy" id="1335043"/>
    <lineage>
        <taxon>Bacteria</taxon>
        <taxon>Pseudomonadati</taxon>
        <taxon>Pseudomonadota</taxon>
        <taxon>Alphaproteobacteria</taxon>
        <taxon>Hyphomicrobiales</taxon>
        <taxon>Devosiaceae</taxon>
        <taxon>Paradevosia</taxon>
    </lineage>
</organism>
<feature type="domain" description="VOC" evidence="1">
    <location>
        <begin position="6"/>
        <end position="112"/>
    </location>
</feature>